<organism evidence="4 5">
    <name type="scientific">Tegillarca granosa</name>
    <name type="common">Malaysian cockle</name>
    <name type="synonym">Anadara granosa</name>
    <dbReference type="NCBI Taxonomy" id="220873"/>
    <lineage>
        <taxon>Eukaryota</taxon>
        <taxon>Metazoa</taxon>
        <taxon>Spiralia</taxon>
        <taxon>Lophotrochozoa</taxon>
        <taxon>Mollusca</taxon>
        <taxon>Bivalvia</taxon>
        <taxon>Autobranchia</taxon>
        <taxon>Pteriomorphia</taxon>
        <taxon>Arcoida</taxon>
        <taxon>Arcoidea</taxon>
        <taxon>Arcidae</taxon>
        <taxon>Tegillarca</taxon>
    </lineage>
</organism>
<keyword evidence="3" id="KW-1133">Transmembrane helix</keyword>
<protein>
    <recommendedName>
        <fullName evidence="6">Protein sleepless</fullName>
    </recommendedName>
</protein>
<accession>A0ABQ9FLV4</accession>
<dbReference type="InterPro" id="IPR050975">
    <property type="entry name" value="Sleep_regulator"/>
</dbReference>
<comment type="caution">
    <text evidence="4">The sequence shown here is derived from an EMBL/GenBank/DDBJ whole genome shotgun (WGS) entry which is preliminary data.</text>
</comment>
<evidence type="ECO:0000256" key="2">
    <source>
        <dbReference type="ARBA" id="ARBA00023180"/>
    </source>
</evidence>
<evidence type="ECO:0000256" key="3">
    <source>
        <dbReference type="SAM" id="Phobius"/>
    </source>
</evidence>
<dbReference type="SUPFAM" id="SSF57302">
    <property type="entry name" value="Snake toxin-like"/>
    <property type="match status" value="1"/>
</dbReference>
<dbReference type="CDD" id="cd23590">
    <property type="entry name" value="TFP_LU_ECD_Bou"/>
    <property type="match status" value="1"/>
</dbReference>
<sequence>MFKQMMLDFKYTALSLNCVQCNSTLDHNCQEKFEQDNPNNPIKSTKCTIWNARYCIKVTGLYGGIVGTHRFCTSRDLGNQCQDISYPNHDRMYRACVYTCESDDCNSATSNWSLYKLFVIFVIAVCAMFTRWL</sequence>
<dbReference type="PANTHER" id="PTHR33562:SF18">
    <property type="entry name" value="BOUDIN-RELATED"/>
    <property type="match status" value="1"/>
</dbReference>
<dbReference type="InterPro" id="IPR031424">
    <property type="entry name" value="QVR-like"/>
</dbReference>
<proteinExistence type="predicted"/>
<keyword evidence="3" id="KW-0812">Transmembrane</keyword>
<feature type="transmembrane region" description="Helical" evidence="3">
    <location>
        <begin position="114"/>
        <end position="132"/>
    </location>
</feature>
<dbReference type="PANTHER" id="PTHR33562">
    <property type="entry name" value="ATILLA, ISOFORM B-RELATED-RELATED"/>
    <property type="match status" value="1"/>
</dbReference>
<keyword evidence="2" id="KW-0325">Glycoprotein</keyword>
<dbReference type="EMBL" id="JARBDR010000214">
    <property type="protein sequence ID" value="KAJ8318248.1"/>
    <property type="molecule type" value="Genomic_DNA"/>
</dbReference>
<keyword evidence="1" id="KW-0732">Signal</keyword>
<evidence type="ECO:0008006" key="6">
    <source>
        <dbReference type="Google" id="ProtNLM"/>
    </source>
</evidence>
<name>A0ABQ9FLV4_TEGGR</name>
<gene>
    <name evidence="4" type="ORF">KUTeg_003339</name>
</gene>
<dbReference type="InterPro" id="IPR045860">
    <property type="entry name" value="Snake_toxin-like_sf"/>
</dbReference>
<keyword evidence="3" id="KW-0472">Membrane</keyword>
<dbReference type="Proteomes" id="UP001217089">
    <property type="component" value="Unassembled WGS sequence"/>
</dbReference>
<keyword evidence="5" id="KW-1185">Reference proteome</keyword>
<evidence type="ECO:0000313" key="5">
    <source>
        <dbReference type="Proteomes" id="UP001217089"/>
    </source>
</evidence>
<evidence type="ECO:0000313" key="4">
    <source>
        <dbReference type="EMBL" id="KAJ8318248.1"/>
    </source>
</evidence>
<dbReference type="Pfam" id="PF17064">
    <property type="entry name" value="QVR"/>
    <property type="match status" value="1"/>
</dbReference>
<reference evidence="4 5" key="1">
    <citation type="submission" date="2022-12" db="EMBL/GenBank/DDBJ databases">
        <title>Chromosome-level genome of Tegillarca granosa.</title>
        <authorList>
            <person name="Kim J."/>
        </authorList>
    </citation>
    <scope>NUCLEOTIDE SEQUENCE [LARGE SCALE GENOMIC DNA]</scope>
    <source>
        <strain evidence="4">Teg-2019</strain>
        <tissue evidence="4">Adductor muscle</tissue>
    </source>
</reference>
<evidence type="ECO:0000256" key="1">
    <source>
        <dbReference type="ARBA" id="ARBA00022729"/>
    </source>
</evidence>